<evidence type="ECO:0000256" key="15">
    <source>
        <dbReference type="ARBA" id="ARBA00048493"/>
    </source>
</evidence>
<feature type="binding site" evidence="17">
    <location>
        <position position="398"/>
    </location>
    <ligand>
        <name>acetyl-CoA</name>
        <dbReference type="ChEBI" id="CHEBI:57288"/>
    </ligand>
</feature>
<dbReference type="Gene3D" id="3.90.550.10">
    <property type="entry name" value="Spore Coat Polysaccharide Biosynthesis Protein SpsA, Chain A"/>
    <property type="match status" value="1"/>
</dbReference>
<feature type="region of interest" description="Linker" evidence="17">
    <location>
        <begin position="249"/>
        <end position="269"/>
    </location>
</feature>
<comment type="pathway">
    <text evidence="17">Nucleotide-sugar biosynthesis; UDP-N-acetyl-alpha-D-glucosamine biosynthesis; N-acetyl-alpha-D-glucosamine 1-phosphate from alpha-D-glucosamine 6-phosphate (route II): step 2/2.</text>
</comment>
<comment type="pathway">
    <text evidence="17">Nucleotide-sugar biosynthesis; UDP-N-acetyl-alpha-D-glucosamine biosynthesis; UDP-N-acetyl-alpha-D-glucosamine from N-acetyl-alpha-D-glucosamine 1-phosphate: step 1/1.</text>
</comment>
<dbReference type="SUPFAM" id="SSF53448">
    <property type="entry name" value="Nucleotide-diphospho-sugar transferases"/>
    <property type="match status" value="1"/>
</dbReference>
<dbReference type="NCBIfam" id="NF010932">
    <property type="entry name" value="PRK14352.1"/>
    <property type="match status" value="1"/>
</dbReference>
<dbReference type="RefSeq" id="WP_191808435.1">
    <property type="nucleotide sequence ID" value="NZ_JACSQD010000005.1"/>
</dbReference>
<dbReference type="EC" id="2.3.1.157" evidence="17"/>
<dbReference type="GO" id="GO:0003977">
    <property type="term" value="F:UDP-N-acetylglucosamine diphosphorylase activity"/>
    <property type="evidence" value="ECO:0007669"/>
    <property type="project" value="UniProtKB-EC"/>
</dbReference>
<feature type="binding site" evidence="17">
    <location>
        <position position="351"/>
    </location>
    <ligand>
        <name>UDP-N-acetyl-alpha-D-glucosamine</name>
        <dbReference type="ChEBI" id="CHEBI:57705"/>
    </ligand>
</feature>
<feature type="region of interest" description="Disordered" evidence="18">
    <location>
        <begin position="467"/>
        <end position="503"/>
    </location>
</feature>
<evidence type="ECO:0000256" key="4">
    <source>
        <dbReference type="ARBA" id="ARBA00022679"/>
    </source>
</evidence>
<proteinExistence type="inferred from homology"/>
<feature type="binding site" evidence="17">
    <location>
        <position position="35"/>
    </location>
    <ligand>
        <name>UDP-N-acetyl-alpha-D-glucosamine</name>
        <dbReference type="ChEBI" id="CHEBI:57705"/>
    </ligand>
</feature>
<dbReference type="InterPro" id="IPR025877">
    <property type="entry name" value="MobA-like_NTP_Trfase"/>
</dbReference>
<organism evidence="20 21">
    <name type="scientific">Arthrobacter gallicola</name>
    <dbReference type="NCBI Taxonomy" id="2762225"/>
    <lineage>
        <taxon>Bacteria</taxon>
        <taxon>Bacillati</taxon>
        <taxon>Actinomycetota</taxon>
        <taxon>Actinomycetes</taxon>
        <taxon>Micrococcales</taxon>
        <taxon>Micrococcaceae</taxon>
        <taxon>Arthrobacter</taxon>
    </lineage>
</organism>
<dbReference type="Gene3D" id="2.160.10.10">
    <property type="entry name" value="Hexapeptide repeat proteins"/>
    <property type="match status" value="1"/>
</dbReference>
<evidence type="ECO:0000256" key="16">
    <source>
        <dbReference type="ARBA" id="ARBA00049628"/>
    </source>
</evidence>
<dbReference type="HAMAP" id="MF_01631">
    <property type="entry name" value="GlmU"/>
    <property type="match status" value="1"/>
</dbReference>
<dbReference type="EC" id="2.7.7.23" evidence="17"/>
<reference evidence="20 21" key="1">
    <citation type="submission" date="2020-08" db="EMBL/GenBank/DDBJ databases">
        <title>A Genomic Blueprint of the Chicken Gut Microbiome.</title>
        <authorList>
            <person name="Gilroy R."/>
            <person name="Ravi A."/>
            <person name="Getino M."/>
            <person name="Pursley I."/>
            <person name="Horton D.L."/>
            <person name="Alikhan N.-F."/>
            <person name="Baker D."/>
            <person name="Gharbi K."/>
            <person name="Hall N."/>
            <person name="Watson M."/>
            <person name="Adriaenssens E.M."/>
            <person name="Foster-Nyarko E."/>
            <person name="Jarju S."/>
            <person name="Secka A."/>
            <person name="Antonio M."/>
            <person name="Oren A."/>
            <person name="Chaudhuri R."/>
            <person name="La Ragione R.M."/>
            <person name="Hildebrand F."/>
            <person name="Pallen M.J."/>
        </authorList>
    </citation>
    <scope>NUCLEOTIDE SEQUENCE [LARGE SCALE GENOMIC DNA]</scope>
    <source>
        <strain evidence="20 21">Sa2CUA1</strain>
    </source>
</reference>
<comment type="cofactor">
    <cofactor evidence="17">
        <name>Mg(2+)</name>
        <dbReference type="ChEBI" id="CHEBI:18420"/>
    </cofactor>
    <text evidence="17">Binds 1 Mg(2+) ion per subunit.</text>
</comment>
<comment type="catalytic activity">
    <reaction evidence="15 17">
        <text>N-acetyl-alpha-D-glucosamine 1-phosphate + UTP + H(+) = UDP-N-acetyl-alpha-D-glucosamine + diphosphate</text>
        <dbReference type="Rhea" id="RHEA:13509"/>
        <dbReference type="ChEBI" id="CHEBI:15378"/>
        <dbReference type="ChEBI" id="CHEBI:33019"/>
        <dbReference type="ChEBI" id="CHEBI:46398"/>
        <dbReference type="ChEBI" id="CHEBI:57705"/>
        <dbReference type="ChEBI" id="CHEBI:57776"/>
        <dbReference type="EC" id="2.7.7.23"/>
    </reaction>
</comment>
<feature type="region of interest" description="Pyrophosphorylase" evidence="17">
    <location>
        <begin position="1"/>
        <end position="248"/>
    </location>
</feature>
<feature type="domain" description="MobA-like NTP transferase" evidence="19">
    <location>
        <begin position="18"/>
        <end position="150"/>
    </location>
</feature>
<comment type="subunit">
    <text evidence="17">Homotrimer.</text>
</comment>
<dbReference type="Proteomes" id="UP000609874">
    <property type="component" value="Unassembled WGS sequence"/>
</dbReference>
<feature type="binding site" evidence="17">
    <location>
        <position position="423"/>
    </location>
    <ligand>
        <name>acetyl-CoA</name>
        <dbReference type="ChEBI" id="CHEBI:57288"/>
    </ligand>
</feature>
<keyword evidence="12 17" id="KW-0012">Acyltransferase</keyword>
<comment type="similarity">
    <text evidence="2 17">In the N-terminal section; belongs to the N-acetylglucosamine-1-phosphate uridyltransferase family.</text>
</comment>
<protein>
    <recommendedName>
        <fullName evidence="17">Bifunctional protein GlmU</fullName>
    </recommendedName>
    <domain>
        <recommendedName>
            <fullName evidence="17">UDP-N-acetylglucosamine pyrophosphorylase</fullName>
            <ecNumber evidence="17">2.7.7.23</ecNumber>
        </recommendedName>
        <alternativeName>
            <fullName evidence="17">N-acetylglucosamine-1-phosphate uridyltransferase</fullName>
        </alternativeName>
    </domain>
    <domain>
        <recommendedName>
            <fullName evidence="17">Glucosamine-1-phosphate N-acetyltransferase</fullName>
            <ecNumber evidence="17">2.3.1.157</ecNumber>
        </recommendedName>
    </domain>
</protein>
<comment type="catalytic activity">
    <reaction evidence="14 17">
        <text>alpha-D-glucosamine 1-phosphate + acetyl-CoA = N-acetyl-alpha-D-glucosamine 1-phosphate + CoA + H(+)</text>
        <dbReference type="Rhea" id="RHEA:13725"/>
        <dbReference type="ChEBI" id="CHEBI:15378"/>
        <dbReference type="ChEBI" id="CHEBI:57287"/>
        <dbReference type="ChEBI" id="CHEBI:57288"/>
        <dbReference type="ChEBI" id="CHEBI:57776"/>
        <dbReference type="ChEBI" id="CHEBI:58516"/>
        <dbReference type="EC" id="2.3.1.157"/>
    </reaction>
</comment>
<feature type="binding site" evidence="17">
    <location>
        <position position="369"/>
    </location>
    <ligand>
        <name>UDP-N-acetyl-alpha-D-glucosamine</name>
        <dbReference type="ChEBI" id="CHEBI:57705"/>
    </ligand>
</feature>
<evidence type="ECO:0000256" key="1">
    <source>
        <dbReference type="ARBA" id="ARBA00007707"/>
    </source>
</evidence>
<evidence type="ECO:0000256" key="17">
    <source>
        <dbReference type="HAMAP-Rule" id="MF_01631"/>
    </source>
</evidence>
<evidence type="ECO:0000256" key="6">
    <source>
        <dbReference type="ARBA" id="ARBA00022723"/>
    </source>
</evidence>
<evidence type="ECO:0000256" key="18">
    <source>
        <dbReference type="SAM" id="MobiDB-lite"/>
    </source>
</evidence>
<feature type="binding site" evidence="17">
    <location>
        <position position="441"/>
    </location>
    <ligand>
        <name>acetyl-CoA</name>
        <dbReference type="ChEBI" id="CHEBI:57288"/>
    </ligand>
</feature>
<dbReference type="SUPFAM" id="SSF51161">
    <property type="entry name" value="Trimeric LpxA-like enzymes"/>
    <property type="match status" value="1"/>
</dbReference>
<feature type="binding site" evidence="17">
    <location>
        <position position="384"/>
    </location>
    <ligand>
        <name>UDP-N-acetyl-alpha-D-glucosamine</name>
        <dbReference type="ChEBI" id="CHEBI:57705"/>
    </ligand>
</feature>
<keyword evidence="6 17" id="KW-0479">Metal-binding</keyword>
<dbReference type="PANTHER" id="PTHR43584:SF3">
    <property type="entry name" value="BIFUNCTIONAL PROTEIN GLMU"/>
    <property type="match status" value="1"/>
</dbReference>
<feature type="binding site" evidence="17">
    <location>
        <begin position="119"/>
        <end position="121"/>
    </location>
    <ligand>
        <name>UDP-N-acetyl-alpha-D-glucosamine</name>
        <dbReference type="ChEBI" id="CHEBI:57705"/>
    </ligand>
</feature>
<dbReference type="EMBL" id="JACSQD010000005">
    <property type="protein sequence ID" value="MBD7996102.1"/>
    <property type="molecule type" value="Genomic_DNA"/>
</dbReference>
<comment type="caution">
    <text evidence="20">The sequence shown here is derived from an EMBL/GenBank/DDBJ whole genome shotgun (WGS) entry which is preliminary data.</text>
</comment>
<feature type="binding site" evidence="17">
    <location>
        <position position="246"/>
    </location>
    <ligand>
        <name>Mg(2+)</name>
        <dbReference type="ChEBI" id="CHEBI:18420"/>
    </ligand>
</feature>
<evidence type="ECO:0000256" key="14">
    <source>
        <dbReference type="ARBA" id="ARBA00048247"/>
    </source>
</evidence>
<evidence type="ECO:0000256" key="3">
    <source>
        <dbReference type="ARBA" id="ARBA00022490"/>
    </source>
</evidence>
<keyword evidence="13 17" id="KW-0961">Cell wall biogenesis/degradation</keyword>
<keyword evidence="4 17" id="KW-0808">Transferase</keyword>
<feature type="binding site" evidence="17">
    <location>
        <position position="121"/>
    </location>
    <ligand>
        <name>Mg(2+)</name>
        <dbReference type="ChEBI" id="CHEBI:18420"/>
    </ligand>
</feature>
<feature type="region of interest" description="N-acetyltransferase" evidence="17">
    <location>
        <begin position="270"/>
        <end position="503"/>
    </location>
</feature>
<keyword evidence="8 17" id="KW-0460">Magnesium</keyword>
<feature type="binding site" evidence="17">
    <location>
        <position position="88"/>
    </location>
    <ligand>
        <name>UDP-N-acetyl-alpha-D-glucosamine</name>
        <dbReference type="ChEBI" id="CHEBI:57705"/>
    </ligand>
</feature>
<name>A0ABR8UU58_9MICC</name>
<feature type="binding site" evidence="17">
    <location>
        <position position="188"/>
    </location>
    <ligand>
        <name>UDP-N-acetyl-alpha-D-glucosamine</name>
        <dbReference type="ChEBI" id="CHEBI:57705"/>
    </ligand>
</feature>
<evidence type="ECO:0000256" key="13">
    <source>
        <dbReference type="ARBA" id="ARBA00023316"/>
    </source>
</evidence>
<evidence type="ECO:0000256" key="8">
    <source>
        <dbReference type="ARBA" id="ARBA00022842"/>
    </source>
</evidence>
<dbReference type="PANTHER" id="PTHR43584">
    <property type="entry name" value="NUCLEOTIDYL TRANSFERASE"/>
    <property type="match status" value="1"/>
</dbReference>
<keyword evidence="21" id="KW-1185">Reference proteome</keyword>
<comment type="subcellular location">
    <subcellularLocation>
        <location evidence="17">Cytoplasm</location>
    </subcellularLocation>
</comment>
<evidence type="ECO:0000256" key="12">
    <source>
        <dbReference type="ARBA" id="ARBA00023315"/>
    </source>
</evidence>
<dbReference type="NCBIfam" id="TIGR01173">
    <property type="entry name" value="glmU"/>
    <property type="match status" value="1"/>
</dbReference>
<evidence type="ECO:0000256" key="7">
    <source>
        <dbReference type="ARBA" id="ARBA00022737"/>
    </source>
</evidence>
<feature type="binding site" evidence="17">
    <location>
        <position position="246"/>
    </location>
    <ligand>
        <name>UDP-N-acetyl-alpha-D-glucosamine</name>
        <dbReference type="ChEBI" id="CHEBI:57705"/>
    </ligand>
</feature>
<dbReference type="InterPro" id="IPR038009">
    <property type="entry name" value="GlmU_C_LbH"/>
</dbReference>
<feature type="binding site" evidence="17">
    <location>
        <begin position="21"/>
        <end position="24"/>
    </location>
    <ligand>
        <name>UDP-N-acetyl-alpha-D-glucosamine</name>
        <dbReference type="ChEBI" id="CHEBI:57705"/>
    </ligand>
</feature>
<gene>
    <name evidence="17 20" type="primary">glmU</name>
    <name evidence="20" type="ORF">H9639_12410</name>
</gene>
<dbReference type="CDD" id="cd03353">
    <property type="entry name" value="LbH_GlmU_C"/>
    <property type="match status" value="1"/>
</dbReference>
<comment type="similarity">
    <text evidence="1 17">In the C-terminal section; belongs to the transferase hexapeptide repeat family.</text>
</comment>
<feature type="binding site" evidence="17">
    <location>
        <position position="158"/>
    </location>
    <ligand>
        <name>UDP-N-acetyl-alpha-D-glucosamine</name>
        <dbReference type="ChEBI" id="CHEBI:57705"/>
    </ligand>
</feature>
<comment type="caution">
    <text evidence="17">Lacks conserved residue(s) required for the propagation of feature annotation.</text>
</comment>
<dbReference type="InterPro" id="IPR011004">
    <property type="entry name" value="Trimer_LpxA-like_sf"/>
</dbReference>
<evidence type="ECO:0000256" key="5">
    <source>
        <dbReference type="ARBA" id="ARBA00022695"/>
    </source>
</evidence>
<evidence type="ECO:0000256" key="2">
    <source>
        <dbReference type="ARBA" id="ARBA00007947"/>
    </source>
</evidence>
<evidence type="ECO:0000259" key="19">
    <source>
        <dbReference type="Pfam" id="PF12804"/>
    </source>
</evidence>
<feature type="binding site" evidence="17">
    <location>
        <begin position="404"/>
        <end position="405"/>
    </location>
    <ligand>
        <name>acetyl-CoA</name>
        <dbReference type="ChEBI" id="CHEBI:57288"/>
    </ligand>
</feature>
<evidence type="ECO:0000256" key="9">
    <source>
        <dbReference type="ARBA" id="ARBA00022960"/>
    </source>
</evidence>
<keyword evidence="3 17" id="KW-0963">Cytoplasm</keyword>
<comment type="function">
    <text evidence="16 17">Catalyzes the last two sequential reactions in the de novo biosynthetic pathway for UDP-N-acetylglucosamine (UDP-GlcNAc). The C-terminal domain catalyzes the transfer of acetyl group from acetyl coenzyme A to glucosamine-1-phosphate (GlcN-1-P) to produce N-acetylglucosamine-1-phosphate (GlcNAc-1-P), which is converted into UDP-GlcNAc by the transfer of uridine 5-monophosphate (from uridine 5-triphosphate), a reaction catalyzed by the N-terminal domain.</text>
</comment>
<keyword evidence="9 17" id="KW-0133">Cell shape</keyword>
<feature type="active site" description="Proton acceptor" evidence="17">
    <location>
        <position position="381"/>
    </location>
</feature>
<sequence length="503" mass="52135">MQDTQGTGTNTGAGPAAVIVLAAGAGTRMKSRTPKILHPVGGVPMIGHALNAAQALHPRILAVVVRHERDRVAERVAELQPGALIVDQDEVPGTGRAVQAAVEAIDAAAPLEGTVVVTYGDVPLLEPATLRELVAVHGADSNAVTVLTARVDDPTGYGRIIRAADGTVTGIVEHKDADAAERAVNEINSGIYAFDAAVLRSALAQVSTGNAQGEMYLTDVLAIAREAGGRVAAVVTTDQWQVEGANDRVQLAALNAEHNRRILDAWMRAGVTVTDPATTWIDSTVTLEEDVTVLPGTQLHGTTHIARDAVVGPDTTLTNVVVGEGATVIRTHGSDAQIGAGADVGPFAYLRPGTRLGERGKIGTFVETKNARIGTGSKVPHLTYVGDATIGEHSNIGAASVFVNYDGEKKHHTTVGSHVRMGSDNMYVAPVTVGDGAYSGAGTVIRKDVPAGSLAINVAPQRNLEGWVPANRPDSAAARAAEAAQTHSSLSGTDNPTRESDHE</sequence>
<feature type="compositionally biased region" description="Polar residues" evidence="18">
    <location>
        <begin position="485"/>
        <end position="495"/>
    </location>
</feature>
<feature type="binding site" evidence="17">
    <location>
        <position position="173"/>
    </location>
    <ligand>
        <name>UDP-N-acetyl-alpha-D-glucosamine</name>
        <dbReference type="ChEBI" id="CHEBI:57705"/>
    </ligand>
</feature>
<keyword evidence="7 17" id="KW-0677">Repeat</keyword>
<evidence type="ECO:0000313" key="21">
    <source>
        <dbReference type="Proteomes" id="UP000609874"/>
    </source>
</evidence>
<dbReference type="InterPro" id="IPR050065">
    <property type="entry name" value="GlmU-like"/>
</dbReference>
<dbReference type="InterPro" id="IPR005882">
    <property type="entry name" value="Bifunctional_GlmU"/>
</dbReference>
<feature type="binding site" evidence="17">
    <location>
        <position position="395"/>
    </location>
    <ligand>
        <name>UDP-N-acetyl-alpha-D-glucosamine</name>
        <dbReference type="ChEBI" id="CHEBI:57705"/>
    </ligand>
</feature>
<dbReference type="InterPro" id="IPR029044">
    <property type="entry name" value="Nucleotide-diphossugar_trans"/>
</dbReference>
<accession>A0ABR8UU58</accession>
<evidence type="ECO:0000313" key="20">
    <source>
        <dbReference type="EMBL" id="MBD7996102.1"/>
    </source>
</evidence>
<keyword evidence="5 17" id="KW-0548">Nucleotidyltransferase</keyword>
<dbReference type="CDD" id="cd02540">
    <property type="entry name" value="GT2_GlmU_N_bac"/>
    <property type="match status" value="1"/>
</dbReference>
<evidence type="ECO:0000256" key="11">
    <source>
        <dbReference type="ARBA" id="ARBA00023268"/>
    </source>
</evidence>
<comment type="pathway">
    <text evidence="17">Bacterial outer membrane biogenesis; LPS lipid A biosynthesis.</text>
</comment>
<keyword evidence="11 17" id="KW-0511">Multifunctional enzyme</keyword>
<evidence type="ECO:0000256" key="10">
    <source>
        <dbReference type="ARBA" id="ARBA00022984"/>
    </source>
</evidence>
<feature type="binding site" evidence="17">
    <location>
        <begin position="93"/>
        <end position="94"/>
    </location>
    <ligand>
        <name>UDP-N-acetyl-alpha-D-glucosamine</name>
        <dbReference type="ChEBI" id="CHEBI:57705"/>
    </ligand>
</feature>
<keyword evidence="10 17" id="KW-0573">Peptidoglycan synthesis</keyword>
<dbReference type="Pfam" id="PF12804">
    <property type="entry name" value="NTP_transf_3"/>
    <property type="match status" value="1"/>
</dbReference>